<reference evidence="2" key="1">
    <citation type="journal article" date="2022" name="Int. J. Syst. Evol. Microbiol.">
        <title>Prevotella lacticifex sp. nov., isolated from the rumen of cows.</title>
        <authorList>
            <person name="Shinkai T."/>
            <person name="Ikeyama N."/>
            <person name="Kumagai M."/>
            <person name="Ohmori H."/>
            <person name="Sakamoto M."/>
            <person name="Ohkuma M."/>
            <person name="Mitsumori M."/>
        </authorList>
    </citation>
    <scope>NUCLEOTIDE SEQUENCE</scope>
    <source>
        <strain evidence="2">R5076</strain>
    </source>
</reference>
<dbReference type="Pfam" id="PF13181">
    <property type="entry name" value="TPR_8"/>
    <property type="match status" value="2"/>
</dbReference>
<dbReference type="PANTHER" id="PTHR12558">
    <property type="entry name" value="CELL DIVISION CYCLE 16,23,27"/>
    <property type="match status" value="1"/>
</dbReference>
<dbReference type="PANTHER" id="PTHR12558:SF13">
    <property type="entry name" value="CELL DIVISION CYCLE PROTEIN 27 HOMOLOG"/>
    <property type="match status" value="1"/>
</dbReference>
<dbReference type="InterPro" id="IPR019734">
    <property type="entry name" value="TPR_rpt"/>
</dbReference>
<dbReference type="RefSeq" id="WP_223928043.1">
    <property type="nucleotide sequence ID" value="NZ_BPTU01000003.1"/>
</dbReference>
<evidence type="ECO:0000313" key="3">
    <source>
        <dbReference type="Proteomes" id="UP000825483"/>
    </source>
</evidence>
<organism evidence="2 3">
    <name type="scientific">Prevotella lacticifex</name>
    <dbReference type="NCBI Taxonomy" id="2854755"/>
    <lineage>
        <taxon>Bacteria</taxon>
        <taxon>Pseudomonadati</taxon>
        <taxon>Bacteroidota</taxon>
        <taxon>Bacteroidia</taxon>
        <taxon>Bacteroidales</taxon>
        <taxon>Prevotellaceae</taxon>
        <taxon>Prevotella</taxon>
    </lineage>
</organism>
<dbReference type="GeneID" id="72468494"/>
<keyword evidence="3" id="KW-1185">Reference proteome</keyword>
<accession>A0A9R1C7U2</accession>
<gene>
    <name evidence="2" type="ORF">PRLR5076_04410</name>
</gene>
<evidence type="ECO:0000256" key="1">
    <source>
        <dbReference type="PROSITE-ProRule" id="PRU00339"/>
    </source>
</evidence>
<keyword evidence="1" id="KW-0802">TPR repeat</keyword>
<comment type="caution">
    <text evidence="2">The sequence shown here is derived from an EMBL/GenBank/DDBJ whole genome shotgun (WGS) entry which is preliminary data.</text>
</comment>
<dbReference type="InterPro" id="IPR011990">
    <property type="entry name" value="TPR-like_helical_dom_sf"/>
</dbReference>
<dbReference type="PROSITE" id="PS50005">
    <property type="entry name" value="TPR"/>
    <property type="match status" value="2"/>
</dbReference>
<dbReference type="AlphaFoldDB" id="A0A9R1C7U2"/>
<dbReference type="Gene3D" id="1.25.40.10">
    <property type="entry name" value="Tetratricopeptide repeat domain"/>
    <property type="match status" value="3"/>
</dbReference>
<dbReference type="Pfam" id="PF14559">
    <property type="entry name" value="TPR_19"/>
    <property type="match status" value="1"/>
</dbReference>
<feature type="repeat" description="TPR" evidence="1">
    <location>
        <begin position="29"/>
        <end position="62"/>
    </location>
</feature>
<evidence type="ECO:0008006" key="4">
    <source>
        <dbReference type="Google" id="ProtNLM"/>
    </source>
</evidence>
<dbReference type="SUPFAM" id="SSF48452">
    <property type="entry name" value="TPR-like"/>
    <property type="match status" value="3"/>
</dbReference>
<proteinExistence type="predicted"/>
<dbReference type="Proteomes" id="UP000825483">
    <property type="component" value="Unassembled WGS sequence"/>
</dbReference>
<evidence type="ECO:0000313" key="2">
    <source>
        <dbReference type="EMBL" id="GJG57590.1"/>
    </source>
</evidence>
<dbReference type="EMBL" id="BPUB01000001">
    <property type="protein sequence ID" value="GJG57590.1"/>
    <property type="molecule type" value="Genomic_DNA"/>
</dbReference>
<name>A0A9R1C7U2_9BACT</name>
<dbReference type="SMART" id="SM00028">
    <property type="entry name" value="TPR"/>
    <property type="match status" value="4"/>
</dbReference>
<feature type="repeat" description="TPR" evidence="1">
    <location>
        <begin position="233"/>
        <end position="266"/>
    </location>
</feature>
<protein>
    <recommendedName>
        <fullName evidence="4">Tetratricopeptide repeat protein</fullName>
    </recommendedName>
</protein>
<sequence>MDRYYKSKEFKAILAKYENADKPNAVLSTDEYADIAQYYHEAGDDDKALQAARTAVEIYPGSVAPLSFLARYEILENRNSKKANEIAEQISDKDDPDYHLLIAEIMLADKKIKDADDYLERTWNGFYGDDYYDDMPLDVAVLFADYGELWLAEKWLNRSDETEETDYQTVKAKVLINNKKFAEGEKLIDKLINDDPYSGEYWNLMAILQIEDGRASDAVTSADYALAIDPNDLGALMNKGKAFGELGNLRGAEKCYKKYISLEPNDPQIYKMLSGILVSENRIVEAYKAIVRAMDLENVRNDGQGWRRKRDIIDHMVSFGEALNNFDEAHKLLDILADVYKETFGIYPGLPEHYYSDVDCMRAHVFMIQGLPEQAINCYERAIAEAKKNQDIYIRVAKEAYDLGLIEYAYKKLQELKDQNVAKRPEFYKCLIKCCKKLNKNEELQWAEEELKNWDPDE</sequence>